<accession>A0A7R9B0F1</accession>
<gene>
    <name evidence="2" type="ORF">TSIB3V08_LOCUS8081</name>
</gene>
<name>A0A7R9B0F1_TIMSH</name>
<proteinExistence type="predicted"/>
<organism evidence="2">
    <name type="scientific">Timema shepardi</name>
    <name type="common">Walking stick</name>
    <dbReference type="NCBI Taxonomy" id="629360"/>
    <lineage>
        <taxon>Eukaryota</taxon>
        <taxon>Metazoa</taxon>
        <taxon>Ecdysozoa</taxon>
        <taxon>Arthropoda</taxon>
        <taxon>Hexapoda</taxon>
        <taxon>Insecta</taxon>
        <taxon>Pterygota</taxon>
        <taxon>Neoptera</taxon>
        <taxon>Polyneoptera</taxon>
        <taxon>Phasmatodea</taxon>
        <taxon>Timematodea</taxon>
        <taxon>Timematoidea</taxon>
        <taxon>Timematidae</taxon>
        <taxon>Timema</taxon>
    </lineage>
</organism>
<dbReference type="EMBL" id="OC004047">
    <property type="protein sequence ID" value="CAD7264016.1"/>
    <property type="molecule type" value="Genomic_DNA"/>
</dbReference>
<feature type="region of interest" description="Disordered" evidence="1">
    <location>
        <begin position="57"/>
        <end position="78"/>
    </location>
</feature>
<sequence length="170" mass="18538">MRGSKAVVSNNRPRKAVLAAKVVNGGAKSLCLGLNGREKFVMTPCTTYPITRTPTAVDPATDSILPATTSTPTRDNKLRDTEAAPTNVQNTKYPRPKNFERKKRLFDQCPSFANEYLFCSSSFATDQTSASGSSFTTDLIQASGQWRAYCVLLSIRAIGCLPSGKIMENY</sequence>
<reference evidence="2" key="1">
    <citation type="submission" date="2020-11" db="EMBL/GenBank/DDBJ databases">
        <authorList>
            <person name="Tran Van P."/>
        </authorList>
    </citation>
    <scope>NUCLEOTIDE SEQUENCE</scope>
</reference>
<dbReference type="AlphaFoldDB" id="A0A7R9B0F1"/>
<evidence type="ECO:0000313" key="2">
    <source>
        <dbReference type="EMBL" id="CAD7264016.1"/>
    </source>
</evidence>
<evidence type="ECO:0000256" key="1">
    <source>
        <dbReference type="SAM" id="MobiDB-lite"/>
    </source>
</evidence>
<protein>
    <submittedName>
        <fullName evidence="2">Uncharacterized protein</fullName>
    </submittedName>
</protein>